<dbReference type="Proteomes" id="UP000707731">
    <property type="component" value="Unassembled WGS sequence"/>
</dbReference>
<protein>
    <recommendedName>
        <fullName evidence="1">SAV-6107-like HEPN domain-containing protein</fullName>
    </recommendedName>
</protein>
<comment type="caution">
    <text evidence="2">The sequence shown here is derived from an EMBL/GenBank/DDBJ whole genome shotgun (WGS) entry which is preliminary data.</text>
</comment>
<evidence type="ECO:0000259" key="1">
    <source>
        <dbReference type="Pfam" id="PF18726"/>
    </source>
</evidence>
<dbReference type="EMBL" id="JADLQN010000004">
    <property type="protein sequence ID" value="MBF6357254.1"/>
    <property type="molecule type" value="Genomic_DNA"/>
</dbReference>
<reference evidence="2 3" key="1">
    <citation type="submission" date="2020-10" db="EMBL/GenBank/DDBJ databases">
        <title>Identification of Nocardia species via Next-generation sequencing and recognition of intraspecies genetic diversity.</title>
        <authorList>
            <person name="Li P."/>
            <person name="Li P."/>
            <person name="Lu B."/>
        </authorList>
    </citation>
    <scope>NUCLEOTIDE SEQUENCE [LARGE SCALE GENOMIC DNA]</scope>
    <source>
        <strain evidence="2 3">BJ06-0143</strain>
    </source>
</reference>
<proteinExistence type="predicted"/>
<organism evidence="2 3">
    <name type="scientific">Nocardia higoensis</name>
    <dbReference type="NCBI Taxonomy" id="228599"/>
    <lineage>
        <taxon>Bacteria</taxon>
        <taxon>Bacillati</taxon>
        <taxon>Actinomycetota</taxon>
        <taxon>Actinomycetes</taxon>
        <taxon>Mycobacteriales</taxon>
        <taxon>Nocardiaceae</taxon>
        <taxon>Nocardia</taxon>
    </lineage>
</organism>
<feature type="domain" description="SAV-6107-like HEPN" evidence="1">
    <location>
        <begin position="27"/>
        <end position="123"/>
    </location>
</feature>
<sequence>MSRNAARERPGKAGILLDKADGLLLQAAGERDPRERFRTAYLAALRGAGAVLACTGADAAPRARSRNAWVLLQRAAPEFVMWADYFAARSELRAALEAGLDRDVGDADADEFASRVGAFLHDVADLLQSAARLRLAPGMSA</sequence>
<gene>
    <name evidence="2" type="ORF">IU449_22365</name>
</gene>
<dbReference type="Pfam" id="PF18726">
    <property type="entry name" value="HEPN_SAV_6107"/>
    <property type="match status" value="1"/>
</dbReference>
<evidence type="ECO:0000313" key="2">
    <source>
        <dbReference type="EMBL" id="MBF6357254.1"/>
    </source>
</evidence>
<accession>A0ABS0DJT0</accession>
<dbReference type="RefSeq" id="WP_195004057.1">
    <property type="nucleotide sequence ID" value="NZ_JADLQN010000004.1"/>
</dbReference>
<name>A0ABS0DJT0_9NOCA</name>
<evidence type="ECO:0000313" key="3">
    <source>
        <dbReference type="Proteomes" id="UP000707731"/>
    </source>
</evidence>
<dbReference type="InterPro" id="IPR040891">
    <property type="entry name" value="HEPN_SAV_6107"/>
</dbReference>
<keyword evidence="3" id="KW-1185">Reference proteome</keyword>